<dbReference type="InterPro" id="IPR018656">
    <property type="entry name" value="DUF2087"/>
</dbReference>
<keyword evidence="3" id="KW-0804">Transcription</keyword>
<dbReference type="Pfam" id="PF09860">
    <property type="entry name" value="DUF2087"/>
    <property type="match status" value="1"/>
</dbReference>
<dbReference type="Pfam" id="PF01022">
    <property type="entry name" value="HTH_5"/>
    <property type="match status" value="1"/>
</dbReference>
<dbReference type="EMBL" id="CP034346">
    <property type="protein sequence ID" value="AZS16765.1"/>
    <property type="molecule type" value="Genomic_DNA"/>
</dbReference>
<evidence type="ECO:0000256" key="1">
    <source>
        <dbReference type="ARBA" id="ARBA00023015"/>
    </source>
</evidence>
<protein>
    <submittedName>
        <fullName evidence="5">DUF2087 domain-containing protein</fullName>
    </submittedName>
</protein>
<evidence type="ECO:0000313" key="5">
    <source>
        <dbReference type="EMBL" id="AZS16765.1"/>
    </source>
</evidence>
<dbReference type="PANTHER" id="PTHR33154">
    <property type="entry name" value="TRANSCRIPTIONAL REGULATOR, ARSR FAMILY"/>
    <property type="match status" value="1"/>
</dbReference>
<dbReference type="PANTHER" id="PTHR33154:SF18">
    <property type="entry name" value="ARSENICAL RESISTANCE OPERON REPRESSOR"/>
    <property type="match status" value="1"/>
</dbReference>
<dbReference type="SUPFAM" id="SSF46785">
    <property type="entry name" value="Winged helix' DNA-binding domain"/>
    <property type="match status" value="1"/>
</dbReference>
<dbReference type="InterPro" id="IPR036388">
    <property type="entry name" value="WH-like_DNA-bd_sf"/>
</dbReference>
<sequence length="203" mass="23641">MQLDKIVAYHKALADPTRIKILILLAEGELNGQVLAEKLFVTPATITHHAAKLRAASLIHERREKNTIYFSLNHYFINAYGTATANIIYKNATRLPEGEDHPMEDRNQKLKQSVLSNFFTSAGRLQHIPAQLKKKLIVLEHMISGLEQGRSYTEKEINEFIKQYHDDFATIRREFIMHQFMSRENGIYTMNPPEMWMKWETLN</sequence>
<evidence type="ECO:0000256" key="2">
    <source>
        <dbReference type="ARBA" id="ARBA00023125"/>
    </source>
</evidence>
<dbReference type="SMART" id="SM00418">
    <property type="entry name" value="HTH_ARSR"/>
    <property type="match status" value="1"/>
</dbReference>
<dbReference type="AlphaFoldDB" id="A0A3S9V2F0"/>
<evidence type="ECO:0000313" key="6">
    <source>
        <dbReference type="Proteomes" id="UP000270678"/>
    </source>
</evidence>
<keyword evidence="6" id="KW-1185">Reference proteome</keyword>
<gene>
    <name evidence="5" type="ORF">EI981_21405</name>
</gene>
<dbReference type="RefSeq" id="WP_127001693.1">
    <property type="nucleotide sequence ID" value="NZ_CP034346.1"/>
</dbReference>
<dbReference type="InterPro" id="IPR036390">
    <property type="entry name" value="WH_DNA-bd_sf"/>
</dbReference>
<keyword evidence="1" id="KW-0805">Transcription regulation</keyword>
<evidence type="ECO:0000259" key="4">
    <source>
        <dbReference type="PROSITE" id="PS50987"/>
    </source>
</evidence>
<dbReference type="KEGG" id="plut:EI981_21405"/>
<dbReference type="OrthoDB" id="529288at2"/>
<accession>A0A3S9V2F0</accession>
<dbReference type="Proteomes" id="UP000270678">
    <property type="component" value="Chromosome"/>
</dbReference>
<feature type="domain" description="HTH arsR-type" evidence="4">
    <location>
        <begin position="1"/>
        <end position="92"/>
    </location>
</feature>
<dbReference type="InterPro" id="IPR051081">
    <property type="entry name" value="HTH_MetalResp_TranReg"/>
</dbReference>
<dbReference type="PROSITE" id="PS50987">
    <property type="entry name" value="HTH_ARSR_2"/>
    <property type="match status" value="1"/>
</dbReference>
<evidence type="ECO:0000256" key="3">
    <source>
        <dbReference type="ARBA" id="ARBA00023163"/>
    </source>
</evidence>
<reference evidence="6" key="1">
    <citation type="submission" date="2018-12" db="EMBL/GenBank/DDBJ databases">
        <title>Complete genome sequence of Paenibacillus sp. MBLB1234.</title>
        <authorList>
            <person name="Nam Y.-D."/>
            <person name="Kang J."/>
            <person name="Chung W.-H."/>
            <person name="Park Y.S."/>
        </authorList>
    </citation>
    <scope>NUCLEOTIDE SEQUENCE [LARGE SCALE GENOMIC DNA]</scope>
    <source>
        <strain evidence="6">MBLB1234</strain>
    </source>
</reference>
<dbReference type="GO" id="GO:0003677">
    <property type="term" value="F:DNA binding"/>
    <property type="evidence" value="ECO:0007669"/>
    <property type="project" value="UniProtKB-KW"/>
</dbReference>
<dbReference type="NCBIfam" id="NF033788">
    <property type="entry name" value="HTH_metalloreg"/>
    <property type="match status" value="1"/>
</dbReference>
<organism evidence="5 6">
    <name type="scientific">Paenibacillus lutimineralis</name>
    <dbReference type="NCBI Taxonomy" id="2707005"/>
    <lineage>
        <taxon>Bacteria</taxon>
        <taxon>Bacillati</taxon>
        <taxon>Bacillota</taxon>
        <taxon>Bacilli</taxon>
        <taxon>Bacillales</taxon>
        <taxon>Paenibacillaceae</taxon>
        <taxon>Paenibacillus</taxon>
    </lineage>
</organism>
<keyword evidence="2" id="KW-0238">DNA-binding</keyword>
<name>A0A3S9V2F0_9BACL</name>
<dbReference type="Gene3D" id="1.10.10.10">
    <property type="entry name" value="Winged helix-like DNA-binding domain superfamily/Winged helix DNA-binding domain"/>
    <property type="match status" value="1"/>
</dbReference>
<dbReference type="GO" id="GO:0003700">
    <property type="term" value="F:DNA-binding transcription factor activity"/>
    <property type="evidence" value="ECO:0007669"/>
    <property type="project" value="InterPro"/>
</dbReference>
<dbReference type="CDD" id="cd00090">
    <property type="entry name" value="HTH_ARSR"/>
    <property type="match status" value="1"/>
</dbReference>
<dbReference type="InterPro" id="IPR011991">
    <property type="entry name" value="ArsR-like_HTH"/>
</dbReference>
<dbReference type="InterPro" id="IPR001845">
    <property type="entry name" value="HTH_ArsR_DNA-bd_dom"/>
</dbReference>
<proteinExistence type="predicted"/>